<comment type="subunit">
    <text evidence="7">Homodimer. The dihydroxyacetone kinase complex is composed of a homodimer of DhaM, a homodimer of DhaK and the subunit DhaL.</text>
</comment>
<dbReference type="SUPFAM" id="SSF101473">
    <property type="entry name" value="DhaL-like"/>
    <property type="match status" value="1"/>
</dbReference>
<keyword evidence="6" id="KW-0319">Glycerol metabolism</keyword>
<sequence length="209" mass="22877">MLWNVEQAKKWIKRLNDNIQENKAYLTELDQAIGDGDHGLNMARGLQEAANKIADSHYDDLGSLFKDVGMTLIAKVGGASGPLYGTAFMKASLVLKDRKEADRNAFVAAFSAALDGLKMRGKAQVGDKTMIDVWDPVIAWMKSHETIRANELVDLSKEKMEDTKELEAKKGRAAYLGKRSVGHLDPGAVSSYLLFASLAESFEKGESAP</sequence>
<evidence type="ECO:0000256" key="2">
    <source>
        <dbReference type="ARBA" id="ARBA00004745"/>
    </source>
</evidence>
<evidence type="ECO:0000256" key="4">
    <source>
        <dbReference type="ARBA" id="ARBA00022679"/>
    </source>
</evidence>
<evidence type="ECO:0000313" key="10">
    <source>
        <dbReference type="EMBL" id="MED5053017.1"/>
    </source>
</evidence>
<evidence type="ECO:0000259" key="9">
    <source>
        <dbReference type="PROSITE" id="PS51480"/>
    </source>
</evidence>
<dbReference type="PROSITE" id="PS51480">
    <property type="entry name" value="DHAL"/>
    <property type="match status" value="1"/>
</dbReference>
<dbReference type="SMART" id="SM01120">
    <property type="entry name" value="Dak2"/>
    <property type="match status" value="1"/>
</dbReference>
<comment type="caution">
    <text evidence="10">The sequence shown here is derived from an EMBL/GenBank/DDBJ whole genome shotgun (WGS) entry which is preliminary data.</text>
</comment>
<dbReference type="AlphaFoldDB" id="A0ABD5IXD4"/>
<organism evidence="10 11">
    <name type="scientific">Anoxybacteroides rupiense</name>
    <dbReference type="NCBI Taxonomy" id="311460"/>
    <lineage>
        <taxon>Bacteria</taxon>
        <taxon>Bacillati</taxon>
        <taxon>Bacillota</taxon>
        <taxon>Bacilli</taxon>
        <taxon>Bacillales</taxon>
        <taxon>Anoxybacillaceae</taxon>
        <taxon>Anoxybacteroides</taxon>
    </lineage>
</organism>
<name>A0ABD5IXD4_9BACL</name>
<keyword evidence="4" id="KW-0808">Transferase</keyword>
<comment type="function">
    <text evidence="8">ADP-binding subunit of the dihydroxyacetone kinase, which is responsible for the phosphoenolpyruvate (PEP)-dependent phosphorylation of dihydroxyacetone. DhaL-ADP is converted to DhaL-ATP via a phosphoryl group transfer from DhaM and transmits it to dihydroxyacetone binds to DhaK.</text>
</comment>
<evidence type="ECO:0000313" key="11">
    <source>
        <dbReference type="Proteomes" id="UP001339962"/>
    </source>
</evidence>
<dbReference type="Gene3D" id="1.25.40.340">
    <property type="match status" value="1"/>
</dbReference>
<dbReference type="PANTHER" id="PTHR28629">
    <property type="entry name" value="TRIOKINASE/FMN CYCLASE"/>
    <property type="match status" value="1"/>
</dbReference>
<reference evidence="10 11" key="1">
    <citation type="submission" date="2023-03" db="EMBL/GenBank/DDBJ databases">
        <title>Bacillus Genome Sequencing.</title>
        <authorList>
            <person name="Dunlap C."/>
        </authorList>
    </citation>
    <scope>NUCLEOTIDE SEQUENCE [LARGE SCALE GENOMIC DNA]</scope>
    <source>
        <strain evidence="10 11">NRS-38</strain>
    </source>
</reference>
<proteinExistence type="predicted"/>
<comment type="pathway">
    <text evidence="2">Polyol metabolism; glycerol degradation.</text>
</comment>
<dbReference type="Pfam" id="PF02734">
    <property type="entry name" value="Dak2"/>
    <property type="match status" value="1"/>
</dbReference>
<dbReference type="InterPro" id="IPR004007">
    <property type="entry name" value="DhaL_dom"/>
</dbReference>
<dbReference type="PANTHER" id="PTHR28629:SF4">
    <property type="entry name" value="TRIOKINASE_FMN CYCLASE"/>
    <property type="match status" value="1"/>
</dbReference>
<evidence type="ECO:0000256" key="5">
    <source>
        <dbReference type="ARBA" id="ARBA00022777"/>
    </source>
</evidence>
<evidence type="ECO:0000256" key="3">
    <source>
        <dbReference type="ARBA" id="ARBA00012095"/>
    </source>
</evidence>
<dbReference type="InterPro" id="IPR036117">
    <property type="entry name" value="DhaL_dom_sf"/>
</dbReference>
<dbReference type="GO" id="GO:0047324">
    <property type="term" value="F:phosphoenolpyruvate-glycerone phosphotransferase activity"/>
    <property type="evidence" value="ECO:0007669"/>
    <property type="project" value="UniProtKB-EC"/>
</dbReference>
<dbReference type="FunFam" id="1.25.40.340:FF:000002">
    <property type="entry name" value="Dihydroxyacetone kinase, L subunit"/>
    <property type="match status" value="1"/>
</dbReference>
<dbReference type="GO" id="GO:0006071">
    <property type="term" value="P:glycerol metabolic process"/>
    <property type="evidence" value="ECO:0007669"/>
    <property type="project" value="UniProtKB-KW"/>
</dbReference>
<dbReference type="EC" id="2.7.1.121" evidence="3"/>
<evidence type="ECO:0000256" key="8">
    <source>
        <dbReference type="ARBA" id="ARBA00055771"/>
    </source>
</evidence>
<dbReference type="EMBL" id="JARTLI010000038">
    <property type="protein sequence ID" value="MED5053017.1"/>
    <property type="molecule type" value="Genomic_DNA"/>
</dbReference>
<evidence type="ECO:0000256" key="6">
    <source>
        <dbReference type="ARBA" id="ARBA00022798"/>
    </source>
</evidence>
<dbReference type="NCBIfam" id="TIGR02365">
    <property type="entry name" value="dha_L_ycgS"/>
    <property type="match status" value="1"/>
</dbReference>
<keyword evidence="5 10" id="KW-0418">Kinase</keyword>
<protein>
    <recommendedName>
        <fullName evidence="3">phosphoenolpyruvate--glycerone phosphotransferase</fullName>
        <ecNumber evidence="3">2.7.1.121</ecNumber>
    </recommendedName>
</protein>
<gene>
    <name evidence="10" type="primary">dhaL</name>
    <name evidence="10" type="ORF">P9850_14525</name>
</gene>
<comment type="catalytic activity">
    <reaction evidence="1">
        <text>dihydroxyacetone + phosphoenolpyruvate = dihydroxyacetone phosphate + pyruvate</text>
        <dbReference type="Rhea" id="RHEA:18381"/>
        <dbReference type="ChEBI" id="CHEBI:15361"/>
        <dbReference type="ChEBI" id="CHEBI:16016"/>
        <dbReference type="ChEBI" id="CHEBI:57642"/>
        <dbReference type="ChEBI" id="CHEBI:58702"/>
        <dbReference type="EC" id="2.7.1.121"/>
    </reaction>
</comment>
<dbReference type="RefSeq" id="WP_212387242.1">
    <property type="nucleotide sequence ID" value="NZ_JAGUQN010000006.1"/>
</dbReference>
<evidence type="ECO:0000256" key="1">
    <source>
        <dbReference type="ARBA" id="ARBA00001113"/>
    </source>
</evidence>
<dbReference type="Proteomes" id="UP001339962">
    <property type="component" value="Unassembled WGS sequence"/>
</dbReference>
<accession>A0ABD5IXD4</accession>
<evidence type="ECO:0000256" key="7">
    <source>
        <dbReference type="ARBA" id="ARBA00046577"/>
    </source>
</evidence>
<dbReference type="InterPro" id="IPR012737">
    <property type="entry name" value="DhaK_L_YcgS"/>
</dbReference>
<dbReference type="InterPro" id="IPR050861">
    <property type="entry name" value="Dihydroxyacetone_Kinase"/>
</dbReference>
<feature type="domain" description="DhaL" evidence="9">
    <location>
        <begin position="6"/>
        <end position="200"/>
    </location>
</feature>